<dbReference type="GO" id="GO:0005737">
    <property type="term" value="C:cytoplasm"/>
    <property type="evidence" value="ECO:0007669"/>
    <property type="project" value="TreeGrafter"/>
</dbReference>
<dbReference type="GO" id="GO:0045087">
    <property type="term" value="P:innate immune response"/>
    <property type="evidence" value="ECO:0007669"/>
    <property type="project" value="TreeGrafter"/>
</dbReference>
<keyword evidence="13" id="KW-0325">Glycoprotein</keyword>
<dbReference type="Gene3D" id="2.10.25.10">
    <property type="entry name" value="Laminin"/>
    <property type="match status" value="3"/>
</dbReference>
<evidence type="ECO:0000256" key="17">
    <source>
        <dbReference type="SAM" id="Phobius"/>
    </source>
</evidence>
<gene>
    <name evidence="20" type="ORF">ALC57_04783</name>
</gene>
<feature type="disulfide bond" evidence="15">
    <location>
        <begin position="677"/>
        <end position="689"/>
    </location>
</feature>
<feature type="repeat" description="ANK" evidence="14">
    <location>
        <begin position="84"/>
        <end position="116"/>
    </location>
</feature>
<dbReference type="InterPro" id="IPR023415">
    <property type="entry name" value="LDLR_class-A_CS"/>
</dbReference>
<feature type="domain" description="EGF-like" evidence="19">
    <location>
        <begin position="1823"/>
        <end position="1858"/>
    </location>
</feature>
<evidence type="ECO:0000256" key="16">
    <source>
        <dbReference type="PROSITE-ProRule" id="PRU00461"/>
    </source>
</evidence>
<evidence type="ECO:0000256" key="4">
    <source>
        <dbReference type="ARBA" id="ARBA00022583"/>
    </source>
</evidence>
<feature type="domain" description="EGF-like" evidence="19">
    <location>
        <begin position="795"/>
        <end position="831"/>
    </location>
</feature>
<evidence type="ECO:0000256" key="11">
    <source>
        <dbReference type="ARBA" id="ARBA00023157"/>
    </source>
</evidence>
<feature type="disulfide bond" evidence="15">
    <location>
        <begin position="725"/>
        <end position="743"/>
    </location>
</feature>
<feature type="domain" description="EGF-like" evidence="19">
    <location>
        <begin position="1862"/>
        <end position="1898"/>
    </location>
</feature>
<feature type="repeat" description="ANK" evidence="14">
    <location>
        <begin position="480"/>
        <end position="512"/>
    </location>
</feature>
<dbReference type="CDD" id="cd00054">
    <property type="entry name" value="EGF_CA"/>
    <property type="match status" value="1"/>
</dbReference>
<dbReference type="PANTHER" id="PTHR23206">
    <property type="entry name" value="MASK PROTEIN"/>
    <property type="match status" value="1"/>
</dbReference>
<proteinExistence type="predicted"/>
<feature type="disulfide bond" evidence="15">
    <location>
        <begin position="1494"/>
        <end position="1506"/>
    </location>
</feature>
<dbReference type="SMART" id="SM00179">
    <property type="entry name" value="EGF_CA"/>
    <property type="match status" value="3"/>
</dbReference>
<feature type="disulfide bond" evidence="15">
    <location>
        <begin position="684"/>
        <end position="702"/>
    </location>
</feature>
<feature type="repeat" description="ANK" evidence="14">
    <location>
        <begin position="348"/>
        <end position="380"/>
    </location>
</feature>
<dbReference type="Pfam" id="PF13637">
    <property type="entry name" value="Ank_4"/>
    <property type="match status" value="2"/>
</dbReference>
<dbReference type="SUPFAM" id="SSF48403">
    <property type="entry name" value="Ankyrin repeat"/>
    <property type="match status" value="2"/>
</dbReference>
<feature type="disulfide bond" evidence="15">
    <location>
        <begin position="1718"/>
        <end position="1733"/>
    </location>
</feature>
<feature type="domain" description="EGF-like calcium-binding" evidence="18">
    <location>
        <begin position="792"/>
        <end position="831"/>
    </location>
</feature>
<keyword evidence="9 14" id="KW-0040">ANK repeat</keyword>
<keyword evidence="3" id="KW-0245">EGF-like domain</keyword>
<dbReference type="PROSITE" id="PS50297">
    <property type="entry name" value="ANK_REP_REGION"/>
    <property type="match status" value="15"/>
</dbReference>
<feature type="transmembrane region" description="Helical" evidence="17">
    <location>
        <begin position="1611"/>
        <end position="1636"/>
    </location>
</feature>
<sequence length="2217" mass="247477">MNAMMNIENCDIKMDFDGTRTTLMEATSTGHVDTVSCLITHRIDVNTRSASCNTPLIYGCASGYKEIVRILLDSGADVEDHNEDGHTSLMEAASAGHVDIVSLLIAHGANINAQSTSSDTPLIYGCAGGHEEVVRILIDFGANVEFCNETGCTPLIKAASAGNVDIVSLLIAHGADVNARSASCNTPLIYGCAGGHEEVVRILLDSGADVEDHNEDGHTPLMEAASAGHVDIVSLLIIHGANINTLSTSNNTPLMYGCINGHEEVVHILLCRGANFEDYNENGRTPLMEAASTGHVNIVSLLIAYGAYINAQSTSSDTPLIYGCAGGHEEVVRILIDFGANVEFYNKIGCTPLIEAASAGNVNIVSLLIAHGADVNARSASCNTPLIYGCAGGHEEVVRILLDSGADVEDHNEDGHTPLMEAASAGHVDIVSLLITHGADINTLSTSNNTPLMYGCVNGHEEIVRILLDWGANVEDYNENGRTPLMEAASTGHVNIVSLLIAHGADINAQSTSNDTALIYGCAGGHEEVVRILIDFGANVEFCNEIGCTRLIKAANVLNVDIVSLLIAYVNARSASCKTPLIYGFAGGHGGVVCVLLDVGADVEDHNENGQGRRLRIVPNVVFAKIGKLEHSLTCSTYEYKCSTNDTCIPKAMFCDTIMDCPDGSDEYDGCVEDLICTKNNFRCNDGRCIFREWVCDGRNDCSDGSDESNCSINNCKTKNFQYLCKNQLCIPLKLVCNGKDDCGDKSDEIGCTSSCPSSVKCDYECKPTPKGNMCLCKPGYKLQNDSHTCIDIDECQTYGICDQECVNSPGSYSCKCQTDYFLQEDKKTCKASGYAKILFSTKNEIFGMYLAEINKFFTELKFSSHLASIAVNDEHIYFSNLKDNHEVISSNIPDSKDIVTVGLSRISAMAIDWITENLYFTDKINHHIGVCKISETYTTCTVLIDDIDQPMGIALLPTRGKMYWCDWGSNPHIAVAGMDGKNIRVFVSENIKAPRSLTIDYQADRLYWVDFKLRKIESIRLDGTDRRFVLHNIIYNPFSLAVFENKLYWVDMKSNAIQSCNKFTGKDRNILHRSLHPYNVYIEHPALKPKINNPCLSNPCSELCMLNQENGYTCACPLDKELNVDNHTCQEVTKKQHLLLSDRYKLIDYYDGMIGKPKENFKFKLLSVFGYLQNMASDPITELFDNSVVKRIDPVTDTVETIISLKSHDDYSGLAFDYISNNLYILNVHNRSIEVYNIKTLAMTIFYFKDHVPYYITLVPEESKMYVAFQKKSSLKSLETKYFVYEMQMNGLGERKLLMENLTGSKISMCYHRDSKTLFVNDHWSILLHSAAGTHKFRNNLTIPTSLTIMGNNIYWTEGDGWSENKKLYSTNVKDTFDLSHKNILVFDMILEVSFMVTLSKDVKPDHDCQKNNGNCSHVCLLSSNATFICACPPGMGLSDDNRTCIISECLANEFKCSEHSVCISKKNVCDGIEHCPNGEDETMGNCYEKKKCEEDHFTCTNGECIDIEDRCNGHYDCIDLSDEMNCRRPQCREGKDNTRGHPGNVIEYSLIIIFNIVKICKLHCIYSLYLFIVFIHNTNKFFLGKFQCHSGSISCIPEMLVCNKIVSSIYIILYSFNSVAVFITLLFYVILFVFKFDCQDGSDETPEACKSITQCLDEQFRCSNGHCISASLKCDGFHDCLDNSDEVLCPYSLNNCSKNEYQCLDINLCLPKQVRCDGVFDCPKFDDEYDCVGCWNDEFSCDKTKCIPKSWVCDKKNDCDDFSDEKDCVDGKKPINFTITESTKCNEFKCTIGTCLPYLKVCDGIQDCPDGSDENGKCQTACSLYTNCEYQCYKTPKGDVCGCPDGYGLNADEVCEDINECENDVCSQYCRNLEGSFECLCNDHHKIDMADGVSCKAIGSPMEFITITDNDIRKISYNLRSIDVIYSLLDSSINGFDVNAIHDSVYWSNSEFGTIKKLKIGTKEIFTITTEHPQALSIDWVTDNVYVNDNGRLNTIQVCNFEKQRCAPLVEIEDKAKVGSLLVDSFNRWLFWSQITLQMDKPFSKICRTDMMGADMKIIDSDVGFVSGMTIDYVKSKLYWLNNFNNVIKLSNFDGSQRSTFLRMNMHHPLSINIYERSLYWLTGMNGQVRHCKLYGDKLCETLNINTNNVHRHFAILHISRQPVRCIHRIRFQNPWFNQRDEVELTLDSTIEDVSPEQHEHVNPLDDEFVSMKIT</sequence>
<dbReference type="Gene3D" id="1.25.40.20">
    <property type="entry name" value="Ankyrin repeat-containing domain"/>
    <property type="match status" value="8"/>
</dbReference>
<evidence type="ECO:0000256" key="9">
    <source>
        <dbReference type="ARBA" id="ARBA00023043"/>
    </source>
</evidence>
<feature type="disulfide bond" evidence="15">
    <location>
        <begin position="1676"/>
        <end position="1691"/>
    </location>
</feature>
<dbReference type="PANTHER" id="PTHR23206:SF8">
    <property type="entry name" value="ANKYRIN REPEAT AND KH DOMAIN-CONTAINING 1"/>
    <property type="match status" value="1"/>
</dbReference>
<dbReference type="PRINTS" id="PR00261">
    <property type="entry name" value="LDLRECEPTOR"/>
</dbReference>
<keyword evidence="12 20" id="KW-0675">Receptor</keyword>
<dbReference type="InterPro" id="IPR036055">
    <property type="entry name" value="LDL_receptor-like_sf"/>
</dbReference>
<dbReference type="FunFam" id="4.10.400.10:FF:000034">
    <property type="entry name" value="Low-density lipoprotein receptor-related protein 2"/>
    <property type="match status" value="1"/>
</dbReference>
<dbReference type="Pfam" id="PF00058">
    <property type="entry name" value="Ldl_recept_b"/>
    <property type="match status" value="2"/>
</dbReference>
<dbReference type="SMART" id="SM00192">
    <property type="entry name" value="LDLa"/>
    <property type="match status" value="9"/>
</dbReference>
<dbReference type="SMART" id="SM00135">
    <property type="entry name" value="LY"/>
    <property type="match status" value="9"/>
</dbReference>
<feature type="repeat" description="ANK" evidence="14">
    <location>
        <begin position="414"/>
        <end position="446"/>
    </location>
</feature>
<dbReference type="InterPro" id="IPR049883">
    <property type="entry name" value="NOTCH1_EGF-like"/>
</dbReference>
<feature type="domain" description="EGF-like" evidence="19">
    <location>
        <begin position="1095"/>
        <end position="1131"/>
    </location>
</feature>
<dbReference type="PROSITE" id="PS01187">
    <property type="entry name" value="EGF_CA"/>
    <property type="match status" value="2"/>
</dbReference>
<feature type="transmembrane region" description="Helical" evidence="17">
    <location>
        <begin position="1550"/>
        <end position="1577"/>
    </location>
</feature>
<dbReference type="InterPro" id="IPR051631">
    <property type="entry name" value="Ankyrin-KH/SAM_domain"/>
</dbReference>
<dbReference type="SMART" id="SM00248">
    <property type="entry name" value="ANK"/>
    <property type="match status" value="18"/>
</dbReference>
<evidence type="ECO:0000256" key="3">
    <source>
        <dbReference type="ARBA" id="ARBA00022536"/>
    </source>
</evidence>
<dbReference type="Gene3D" id="2.120.10.30">
    <property type="entry name" value="TolB, C-terminal domain"/>
    <property type="match status" value="3"/>
</dbReference>
<keyword evidence="7" id="KW-0677">Repeat</keyword>
<evidence type="ECO:0000256" key="15">
    <source>
        <dbReference type="PROSITE-ProRule" id="PRU00124"/>
    </source>
</evidence>
<feature type="repeat" description="LDL-receptor class B" evidence="16">
    <location>
        <begin position="961"/>
        <end position="1004"/>
    </location>
</feature>
<comment type="caution">
    <text evidence="15">Lacks conserved residue(s) required for the propagation of feature annotation.</text>
</comment>
<feature type="disulfide bond" evidence="15">
    <location>
        <begin position="1664"/>
        <end position="1682"/>
    </location>
</feature>
<evidence type="ECO:0000256" key="5">
    <source>
        <dbReference type="ARBA" id="ARBA00022692"/>
    </source>
</evidence>
<protein>
    <submittedName>
        <fullName evidence="20">Vitellogenin receptor</fullName>
    </submittedName>
</protein>
<evidence type="ECO:0000313" key="21">
    <source>
        <dbReference type="Proteomes" id="UP000078492"/>
    </source>
</evidence>
<feature type="repeat" description="ANK" evidence="14">
    <location>
        <begin position="117"/>
        <end position="149"/>
    </location>
</feature>
<evidence type="ECO:0000256" key="8">
    <source>
        <dbReference type="ARBA" id="ARBA00022989"/>
    </source>
</evidence>
<dbReference type="GO" id="GO:0005509">
    <property type="term" value="F:calcium ion binding"/>
    <property type="evidence" value="ECO:0007669"/>
    <property type="project" value="InterPro"/>
</dbReference>
<reference evidence="20 21" key="1">
    <citation type="submission" date="2015-09" db="EMBL/GenBank/DDBJ databases">
        <title>Trachymyrmex cornetzi WGS genome.</title>
        <authorList>
            <person name="Nygaard S."/>
            <person name="Hu H."/>
            <person name="Boomsma J."/>
            <person name="Zhang G."/>
        </authorList>
    </citation>
    <scope>NUCLEOTIDE SEQUENCE [LARGE SCALE GENOMIC DNA]</scope>
    <source>
        <strain evidence="20">Tcor2-1</strain>
        <tissue evidence="20">Whole body</tissue>
    </source>
</reference>
<feature type="domain" description="EGF-like calcium-binding" evidence="18">
    <location>
        <begin position="1407"/>
        <end position="1447"/>
    </location>
</feature>
<dbReference type="InterPro" id="IPR002172">
    <property type="entry name" value="LDrepeatLR_classA_rpt"/>
</dbReference>
<feature type="repeat" description="ANK" evidence="14">
    <location>
        <begin position="183"/>
        <end position="215"/>
    </location>
</feature>
<dbReference type="GO" id="GO:0005886">
    <property type="term" value="C:plasma membrane"/>
    <property type="evidence" value="ECO:0007669"/>
    <property type="project" value="UniProtKB-SubCell"/>
</dbReference>
<feature type="disulfide bond" evidence="15">
    <location>
        <begin position="1501"/>
        <end position="1519"/>
    </location>
</feature>
<feature type="domain" description="EGF-like" evidence="19">
    <location>
        <begin position="1409"/>
        <end position="1447"/>
    </location>
</feature>
<keyword evidence="8 17" id="KW-1133">Transmembrane helix</keyword>
<dbReference type="Pfam" id="PF00023">
    <property type="entry name" value="Ank"/>
    <property type="match status" value="4"/>
</dbReference>
<dbReference type="InterPro" id="IPR036770">
    <property type="entry name" value="Ankyrin_rpt-contain_sf"/>
</dbReference>
<feature type="repeat" description="ANK" evidence="14">
    <location>
        <begin position="315"/>
        <end position="347"/>
    </location>
</feature>
<feature type="repeat" description="ANK" evidence="14">
    <location>
        <begin position="216"/>
        <end position="248"/>
    </location>
</feature>
<accession>A0A195ECQ1</accession>
<dbReference type="FunFam" id="2.10.25.10:FF:000009">
    <property type="entry name" value="Low-density lipoprotein receptor isoform 1"/>
    <property type="match status" value="2"/>
</dbReference>
<dbReference type="PROSITE" id="PS51120">
    <property type="entry name" value="LDLRB"/>
    <property type="match status" value="3"/>
</dbReference>
<evidence type="ECO:0000256" key="1">
    <source>
        <dbReference type="ARBA" id="ARBA00004251"/>
    </source>
</evidence>
<dbReference type="FunFam" id="1.25.40.20:FF:000131">
    <property type="entry name" value="ankyrin repeat domain-containing protein 17 isoform X1"/>
    <property type="match status" value="2"/>
</dbReference>
<evidence type="ECO:0000256" key="14">
    <source>
        <dbReference type="PROSITE-ProRule" id="PRU00023"/>
    </source>
</evidence>
<keyword evidence="5 17" id="KW-0812">Transmembrane</keyword>
<dbReference type="PRINTS" id="PR01415">
    <property type="entry name" value="ANKYRIN"/>
</dbReference>
<feature type="repeat" description="ANK" evidence="14">
    <location>
        <begin position="513"/>
        <end position="545"/>
    </location>
</feature>
<dbReference type="CDD" id="cd00112">
    <property type="entry name" value="LDLa"/>
    <property type="match status" value="9"/>
</dbReference>
<feature type="disulfide bond" evidence="15">
    <location>
        <begin position="1736"/>
        <end position="1748"/>
    </location>
</feature>
<dbReference type="FunFam" id="2.120.10.30:FF:000241">
    <property type="entry name" value="Low-density lipoprotein receptor-related protein 6"/>
    <property type="match status" value="1"/>
</dbReference>
<feature type="disulfide bond" evidence="15">
    <location>
        <begin position="1513"/>
        <end position="1528"/>
    </location>
</feature>
<dbReference type="EMBL" id="KQ979074">
    <property type="protein sequence ID" value="KYN23000.1"/>
    <property type="molecule type" value="Genomic_DNA"/>
</dbReference>
<dbReference type="Pfam" id="PF14670">
    <property type="entry name" value="FXa_inhibition"/>
    <property type="match status" value="1"/>
</dbReference>
<feature type="repeat" description="LDL-receptor class B" evidence="16">
    <location>
        <begin position="1005"/>
        <end position="1047"/>
    </location>
</feature>
<dbReference type="InterPro" id="IPR001881">
    <property type="entry name" value="EGF-like_Ca-bd_dom"/>
</dbReference>
<dbReference type="Pfam" id="PF00057">
    <property type="entry name" value="Ldl_recept_a"/>
    <property type="match status" value="8"/>
</dbReference>
<dbReference type="InterPro" id="IPR000742">
    <property type="entry name" value="EGF"/>
</dbReference>
<dbReference type="InterPro" id="IPR000152">
    <property type="entry name" value="EGF-type_Asp/Asn_hydroxyl_site"/>
</dbReference>
<feature type="repeat" description="ANK" evidence="14">
    <location>
        <begin position="282"/>
        <end position="314"/>
    </location>
</feature>
<feature type="repeat" description="ANK" evidence="14">
    <location>
        <begin position="447"/>
        <end position="479"/>
    </location>
</feature>
<feature type="disulfide bond" evidence="15">
    <location>
        <begin position="1743"/>
        <end position="1761"/>
    </location>
</feature>
<dbReference type="SUPFAM" id="SSF63825">
    <property type="entry name" value="YWTD domain"/>
    <property type="match status" value="3"/>
</dbReference>
<feature type="repeat" description="ANK" evidence="14">
    <location>
        <begin position="51"/>
        <end position="83"/>
    </location>
</feature>
<dbReference type="InterPro" id="IPR000033">
    <property type="entry name" value="LDLR_classB_rpt"/>
</dbReference>
<feature type="disulfide bond" evidence="15">
    <location>
        <begin position="737"/>
        <end position="752"/>
    </location>
</feature>
<dbReference type="PROSITE" id="PS01209">
    <property type="entry name" value="LDLRA_1"/>
    <property type="match status" value="5"/>
</dbReference>
<dbReference type="Pfam" id="PF12796">
    <property type="entry name" value="Ank_2"/>
    <property type="match status" value="4"/>
</dbReference>
<keyword evidence="21" id="KW-1185">Reference proteome</keyword>
<evidence type="ECO:0000259" key="19">
    <source>
        <dbReference type="SMART" id="SM00181"/>
    </source>
</evidence>
<keyword evidence="2" id="KW-1003">Cell membrane</keyword>
<dbReference type="Proteomes" id="UP000078492">
    <property type="component" value="Unassembled WGS sequence"/>
</dbReference>
<dbReference type="InterPro" id="IPR002110">
    <property type="entry name" value="Ankyrin_rpt"/>
</dbReference>
<evidence type="ECO:0000313" key="20">
    <source>
        <dbReference type="EMBL" id="KYN23000.1"/>
    </source>
</evidence>
<feature type="domain" description="EGF-like" evidence="19">
    <location>
        <begin position="755"/>
        <end position="791"/>
    </location>
</feature>
<keyword evidence="11 15" id="KW-1015">Disulfide bond</keyword>
<keyword evidence="6" id="KW-0732">Signal</keyword>
<feature type="disulfide bond" evidence="15">
    <location>
        <begin position="1792"/>
        <end position="1810"/>
    </location>
</feature>
<feature type="disulfide bond" evidence="15">
    <location>
        <begin position="1657"/>
        <end position="1669"/>
    </location>
</feature>
<dbReference type="STRING" id="471704.A0A195ECQ1"/>
<dbReference type="FunFam" id="4.10.400.10:FF:000065">
    <property type="entry name" value="Transmembrane protease serine 7"/>
    <property type="match status" value="1"/>
</dbReference>
<evidence type="ECO:0000259" key="18">
    <source>
        <dbReference type="SMART" id="SM00179"/>
    </source>
</evidence>
<keyword evidence="10 17" id="KW-0472">Membrane</keyword>
<dbReference type="SUPFAM" id="SSF57424">
    <property type="entry name" value="LDL receptor-like module"/>
    <property type="match status" value="9"/>
</dbReference>
<dbReference type="Gene3D" id="4.10.400.10">
    <property type="entry name" value="Low-density Lipoprotein Receptor"/>
    <property type="match status" value="10"/>
</dbReference>
<name>A0A195ECQ1_9HYME</name>
<dbReference type="PROSITE" id="PS50088">
    <property type="entry name" value="ANK_REPEAT"/>
    <property type="match status" value="15"/>
</dbReference>
<dbReference type="PROSITE" id="PS50068">
    <property type="entry name" value="LDLRA_2"/>
    <property type="match status" value="9"/>
</dbReference>
<evidence type="ECO:0000256" key="12">
    <source>
        <dbReference type="ARBA" id="ARBA00023170"/>
    </source>
</evidence>
<dbReference type="SUPFAM" id="SSF57196">
    <property type="entry name" value="EGF/Laminin"/>
    <property type="match status" value="5"/>
</dbReference>
<comment type="subcellular location">
    <subcellularLocation>
        <location evidence="1">Cell membrane</location>
        <topology evidence="1">Single-pass type I membrane protein</topology>
    </subcellularLocation>
</comment>
<feature type="domain" description="EGF-like calcium-binding" evidence="18">
    <location>
        <begin position="1859"/>
        <end position="1898"/>
    </location>
</feature>
<evidence type="ECO:0000256" key="13">
    <source>
        <dbReference type="ARBA" id="ARBA00023180"/>
    </source>
</evidence>
<evidence type="ECO:0000256" key="10">
    <source>
        <dbReference type="ARBA" id="ARBA00023136"/>
    </source>
</evidence>
<dbReference type="GO" id="GO:0006897">
    <property type="term" value="P:endocytosis"/>
    <property type="evidence" value="ECO:0007669"/>
    <property type="project" value="UniProtKB-KW"/>
</dbReference>
<dbReference type="InterPro" id="IPR018097">
    <property type="entry name" value="EGF_Ca-bd_CS"/>
</dbReference>
<evidence type="ECO:0000256" key="6">
    <source>
        <dbReference type="ARBA" id="ARBA00022729"/>
    </source>
</evidence>
<organism evidence="20 21">
    <name type="scientific">Trachymyrmex cornetzi</name>
    <dbReference type="NCBI Taxonomy" id="471704"/>
    <lineage>
        <taxon>Eukaryota</taxon>
        <taxon>Metazoa</taxon>
        <taxon>Ecdysozoa</taxon>
        <taxon>Arthropoda</taxon>
        <taxon>Hexapoda</taxon>
        <taxon>Insecta</taxon>
        <taxon>Pterygota</taxon>
        <taxon>Neoptera</taxon>
        <taxon>Endopterygota</taxon>
        <taxon>Hymenoptera</taxon>
        <taxon>Apocrita</taxon>
        <taxon>Aculeata</taxon>
        <taxon>Formicoidea</taxon>
        <taxon>Formicidae</taxon>
        <taxon>Myrmicinae</taxon>
        <taxon>Trachymyrmex</taxon>
    </lineage>
</organism>
<feature type="repeat" description="ANK" evidence="14">
    <location>
        <begin position="150"/>
        <end position="182"/>
    </location>
</feature>
<dbReference type="Pfam" id="PF12662">
    <property type="entry name" value="cEGF"/>
    <property type="match status" value="1"/>
</dbReference>
<feature type="disulfide bond" evidence="15">
    <location>
        <begin position="1755"/>
        <end position="1770"/>
    </location>
</feature>
<keyword evidence="4" id="KW-0254">Endocytosis</keyword>
<dbReference type="InterPro" id="IPR026823">
    <property type="entry name" value="cEGF"/>
</dbReference>
<feature type="repeat" description="ANK" evidence="14">
    <location>
        <begin position="381"/>
        <end position="413"/>
    </location>
</feature>
<dbReference type="SMART" id="SM00181">
    <property type="entry name" value="EGF"/>
    <property type="match status" value="6"/>
</dbReference>
<dbReference type="PROSITE" id="PS00010">
    <property type="entry name" value="ASX_HYDROXYL"/>
    <property type="match status" value="1"/>
</dbReference>
<dbReference type="Pfam" id="PF07645">
    <property type="entry name" value="EGF_CA"/>
    <property type="match status" value="1"/>
</dbReference>
<dbReference type="InterPro" id="IPR011042">
    <property type="entry name" value="6-blade_b-propeller_TolB-like"/>
</dbReference>
<feature type="repeat" description="ANK" evidence="14">
    <location>
        <begin position="249"/>
        <end position="281"/>
    </location>
</feature>
<feature type="repeat" description="LDL-receptor class B" evidence="16">
    <location>
        <begin position="2078"/>
        <end position="2120"/>
    </location>
</feature>
<evidence type="ECO:0000256" key="7">
    <source>
        <dbReference type="ARBA" id="ARBA00022737"/>
    </source>
</evidence>
<evidence type="ECO:0000256" key="2">
    <source>
        <dbReference type="ARBA" id="ARBA00022475"/>
    </source>
</evidence>
<feature type="disulfide bond" evidence="15">
    <location>
        <begin position="696"/>
        <end position="711"/>
    </location>
</feature>